<gene>
    <name evidence="3" type="ORF">H9727_05580</name>
</gene>
<comment type="caution">
    <text evidence="3">The sequence shown here is derived from an EMBL/GenBank/DDBJ whole genome shotgun (WGS) entry which is preliminary data.</text>
</comment>
<dbReference type="EMBL" id="DXCL01000029">
    <property type="protein sequence ID" value="HIZ03739.1"/>
    <property type="molecule type" value="Genomic_DNA"/>
</dbReference>
<dbReference type="PROSITE" id="PS50943">
    <property type="entry name" value="HTH_CROC1"/>
    <property type="match status" value="1"/>
</dbReference>
<dbReference type="SUPFAM" id="SSF47413">
    <property type="entry name" value="lambda repressor-like DNA-binding domains"/>
    <property type="match status" value="1"/>
</dbReference>
<evidence type="ECO:0000313" key="3">
    <source>
        <dbReference type="EMBL" id="HIZ03739.1"/>
    </source>
</evidence>
<evidence type="ECO:0000313" key="4">
    <source>
        <dbReference type="Proteomes" id="UP000824132"/>
    </source>
</evidence>
<dbReference type="PANTHER" id="PTHR46558:SF11">
    <property type="entry name" value="HTH-TYPE TRANSCRIPTIONAL REGULATOR XRE"/>
    <property type="match status" value="1"/>
</dbReference>
<sequence length="69" mass="7686">MNELFTERLRELRAEQGVSQVMLAKSLGVSKGIISLWENGLREPTLSNLVALADFFGVTLDYLTGRTND</sequence>
<proteinExistence type="predicted"/>
<dbReference type="PANTHER" id="PTHR46558">
    <property type="entry name" value="TRACRIPTIONAL REGULATORY PROTEIN-RELATED-RELATED"/>
    <property type="match status" value="1"/>
</dbReference>
<dbReference type="Gene3D" id="1.10.260.40">
    <property type="entry name" value="lambda repressor-like DNA-binding domains"/>
    <property type="match status" value="1"/>
</dbReference>
<dbReference type="SMART" id="SM00530">
    <property type="entry name" value="HTH_XRE"/>
    <property type="match status" value="1"/>
</dbReference>
<protein>
    <submittedName>
        <fullName evidence="3">Helix-turn-helix domain-containing protein</fullName>
    </submittedName>
</protein>
<dbReference type="AlphaFoldDB" id="A0A9D2IEQ9"/>
<dbReference type="CDD" id="cd00093">
    <property type="entry name" value="HTH_XRE"/>
    <property type="match status" value="1"/>
</dbReference>
<name>A0A9D2IEQ9_9FIRM</name>
<feature type="domain" description="HTH cro/C1-type" evidence="2">
    <location>
        <begin position="9"/>
        <end position="63"/>
    </location>
</feature>
<reference evidence="3" key="2">
    <citation type="submission" date="2021-04" db="EMBL/GenBank/DDBJ databases">
        <authorList>
            <person name="Gilroy R."/>
        </authorList>
    </citation>
    <scope>NUCLEOTIDE SEQUENCE</scope>
    <source>
        <strain evidence="3">CHK187-5294</strain>
    </source>
</reference>
<dbReference type="GO" id="GO:0003677">
    <property type="term" value="F:DNA binding"/>
    <property type="evidence" value="ECO:0007669"/>
    <property type="project" value="UniProtKB-KW"/>
</dbReference>
<keyword evidence="1" id="KW-0238">DNA-binding</keyword>
<dbReference type="InterPro" id="IPR010982">
    <property type="entry name" value="Lambda_DNA-bd_dom_sf"/>
</dbReference>
<evidence type="ECO:0000259" key="2">
    <source>
        <dbReference type="PROSITE" id="PS50943"/>
    </source>
</evidence>
<reference evidence="3" key="1">
    <citation type="journal article" date="2021" name="PeerJ">
        <title>Extensive microbial diversity within the chicken gut microbiome revealed by metagenomics and culture.</title>
        <authorList>
            <person name="Gilroy R."/>
            <person name="Ravi A."/>
            <person name="Getino M."/>
            <person name="Pursley I."/>
            <person name="Horton D.L."/>
            <person name="Alikhan N.F."/>
            <person name="Baker D."/>
            <person name="Gharbi K."/>
            <person name="Hall N."/>
            <person name="Watson M."/>
            <person name="Adriaenssens E.M."/>
            <person name="Foster-Nyarko E."/>
            <person name="Jarju S."/>
            <person name="Secka A."/>
            <person name="Antonio M."/>
            <person name="Oren A."/>
            <person name="Chaudhuri R.R."/>
            <person name="La Ragione R."/>
            <person name="Hildebrand F."/>
            <person name="Pallen M.J."/>
        </authorList>
    </citation>
    <scope>NUCLEOTIDE SEQUENCE</scope>
    <source>
        <strain evidence="3">CHK187-5294</strain>
    </source>
</reference>
<dbReference type="InterPro" id="IPR001387">
    <property type="entry name" value="Cro/C1-type_HTH"/>
</dbReference>
<evidence type="ECO:0000256" key="1">
    <source>
        <dbReference type="ARBA" id="ARBA00023125"/>
    </source>
</evidence>
<dbReference type="Pfam" id="PF01381">
    <property type="entry name" value="HTH_3"/>
    <property type="match status" value="1"/>
</dbReference>
<organism evidence="3 4">
    <name type="scientific">Candidatus Borkfalkia avistercoris</name>
    <dbReference type="NCBI Taxonomy" id="2838504"/>
    <lineage>
        <taxon>Bacteria</taxon>
        <taxon>Bacillati</taxon>
        <taxon>Bacillota</taxon>
        <taxon>Clostridia</taxon>
        <taxon>Christensenellales</taxon>
        <taxon>Christensenellaceae</taxon>
        <taxon>Candidatus Borkfalkia</taxon>
    </lineage>
</organism>
<accession>A0A9D2IEQ9</accession>
<dbReference type="Proteomes" id="UP000824132">
    <property type="component" value="Unassembled WGS sequence"/>
</dbReference>